<dbReference type="AlphaFoldDB" id="A0A1G1X2I7"/>
<name>A0A1G1X2I7_9BACT</name>
<dbReference type="InterPro" id="IPR054787">
    <property type="entry name" value="TrlF_ATPase"/>
</dbReference>
<comment type="caution">
    <text evidence="2">The sequence shown here is derived from an EMBL/GenBank/DDBJ whole genome shotgun (WGS) entry which is preliminary data.</text>
</comment>
<evidence type="ECO:0000313" key="3">
    <source>
        <dbReference type="Proteomes" id="UP000177528"/>
    </source>
</evidence>
<dbReference type="EMBL" id="MHHR01000017">
    <property type="protein sequence ID" value="OGY34226.1"/>
    <property type="molecule type" value="Genomic_DNA"/>
</dbReference>
<dbReference type="Gene3D" id="3.40.50.300">
    <property type="entry name" value="P-loop containing nucleotide triphosphate hydrolases"/>
    <property type="match status" value="2"/>
</dbReference>
<dbReference type="InterPro" id="IPR027417">
    <property type="entry name" value="P-loop_NTPase"/>
</dbReference>
<organism evidence="2 3">
    <name type="scientific">Candidatus Andersenbacteria bacterium RIFCSPHIGHO2_12_FULL_45_11</name>
    <dbReference type="NCBI Taxonomy" id="1797281"/>
    <lineage>
        <taxon>Bacteria</taxon>
        <taxon>Candidatus Anderseniibacteriota</taxon>
    </lineage>
</organism>
<gene>
    <name evidence="2" type="ORF">A3D99_04205</name>
</gene>
<dbReference type="Proteomes" id="UP000177528">
    <property type="component" value="Unassembled WGS sequence"/>
</dbReference>
<reference evidence="2 3" key="1">
    <citation type="journal article" date="2016" name="Nat. Commun.">
        <title>Thousands of microbial genomes shed light on interconnected biogeochemical processes in an aquifer system.</title>
        <authorList>
            <person name="Anantharaman K."/>
            <person name="Brown C.T."/>
            <person name="Hug L.A."/>
            <person name="Sharon I."/>
            <person name="Castelle C.J."/>
            <person name="Probst A.J."/>
            <person name="Thomas B.C."/>
            <person name="Singh A."/>
            <person name="Wilkins M.J."/>
            <person name="Karaoz U."/>
            <person name="Brodie E.L."/>
            <person name="Williams K.H."/>
            <person name="Hubbard S.S."/>
            <person name="Banfield J.F."/>
        </authorList>
    </citation>
    <scope>NUCLEOTIDE SEQUENCE [LARGE SCALE GENOMIC DNA]</scope>
</reference>
<dbReference type="Gene3D" id="3.20.20.140">
    <property type="entry name" value="Metal-dependent hydrolases"/>
    <property type="match status" value="1"/>
</dbReference>
<evidence type="ECO:0000256" key="1">
    <source>
        <dbReference type="SAM" id="Coils"/>
    </source>
</evidence>
<sequence length="1005" mass="113828">MAKSGFPRGSIWRKWDLHVHPPGSKLSDGYKDTEASWKKFVQTLRDSDVEVFGITDYFSVESYFTLRDKIEKYDKKLLDEKSFFPNIELRLDINTNPNSEEVNIHIIFDEYCTRKELEKFLSLLETVNKKGDSTHYRCTSDDLDELGYATACTSMANVDKALKSTFGDTKPYVIVAASNGHGGMRADTKSPRKMNLSDEVDKFSDMFFGRAQDKDYFLKTDRYEDKKIESTSKPVIAGSDSHSFEDCEKFLGKQYTKAGVLEKDITWVKADPTFEGIRQVINEPRERVFIGVTPRALVEVTETKSRYIDSISIGHVSKGTKPAWFDSTIPINPELTAIIGKKGSGKSALADVIALTGKSHTLPENYSFLIEKKFRKKGGVQAKSYEATLTWVDTKNDKANLNENVAIESAQEKVKYLPQKFVETICGEDGVSDLFQEEIDKVIYSYVPEEDRLGTTKLSELVKIKGDVIDQTIEDLRATLKDTNFDIVSLESKQSPSYRAKLQKKLEEKNRELTNLPIPKEVKPPKEKKDDIKSKSIETFSAQADKLDKAIESARGDLTVTNNRLANLSKIEASLATLGTKVKECIEKLQPEADSIGVDLSKIVTLEIKDSSLEKAKEKLTKDKEDLAKQLNPDGPKTTSLVKQRVDLQKQVDDLMKEVDTDVKLYRQYQTDLKDYETKKAKLIGKKGDKSLENITSLEEELKYLENDLVEDLSKKAKKRLGITKSIFTELSKKIQFYSDIYNPLAKFIEREKEEQTKTGNILRFDVGIAFAKQIFTDTFLGFLNLAKDGSFQGKESAQKVLKSILDRFNYSEEKGVLAFLADLTSHLITHKGEANLSPMSVDSQLREGEHVKANFYDLVYGLEYLDVKYKIIFNDKDLNDNEFSPGEKGALLLIFYLLIDKSNIPLIMDQPEENLDNESVFTLLVPYIRKVKQRRQIIIVTHNPNLAVVCDAEQIISATMNKKTNEITYVSGGIENPALNKRVVDVLEGTLPAFDIRDSKYIRG</sequence>
<protein>
    <recommendedName>
        <fullName evidence="4">ATPase AAA-type core domain-containing protein</fullName>
    </recommendedName>
</protein>
<dbReference type="SUPFAM" id="SSF52540">
    <property type="entry name" value="P-loop containing nucleoside triphosphate hydrolases"/>
    <property type="match status" value="1"/>
</dbReference>
<dbReference type="NCBIfam" id="NF045780">
    <property type="entry name" value="TrlF_fam_ATP"/>
    <property type="match status" value="1"/>
</dbReference>
<evidence type="ECO:0008006" key="4">
    <source>
        <dbReference type="Google" id="ProtNLM"/>
    </source>
</evidence>
<accession>A0A1G1X2I7</accession>
<proteinExistence type="predicted"/>
<evidence type="ECO:0000313" key="2">
    <source>
        <dbReference type="EMBL" id="OGY34226.1"/>
    </source>
</evidence>
<keyword evidence="1" id="KW-0175">Coiled coil</keyword>
<feature type="coiled-coil region" evidence="1">
    <location>
        <begin position="666"/>
        <end position="715"/>
    </location>
</feature>